<dbReference type="AlphaFoldDB" id="A0A8D8GIE4"/>
<organism evidence="1">
    <name type="scientific">Culex pipiens</name>
    <name type="common">House mosquito</name>
    <dbReference type="NCBI Taxonomy" id="7175"/>
    <lineage>
        <taxon>Eukaryota</taxon>
        <taxon>Metazoa</taxon>
        <taxon>Ecdysozoa</taxon>
        <taxon>Arthropoda</taxon>
        <taxon>Hexapoda</taxon>
        <taxon>Insecta</taxon>
        <taxon>Pterygota</taxon>
        <taxon>Neoptera</taxon>
        <taxon>Endopterygota</taxon>
        <taxon>Diptera</taxon>
        <taxon>Nematocera</taxon>
        <taxon>Culicoidea</taxon>
        <taxon>Culicidae</taxon>
        <taxon>Culicinae</taxon>
        <taxon>Culicini</taxon>
        <taxon>Culex</taxon>
        <taxon>Culex</taxon>
    </lineage>
</organism>
<name>A0A8D8GIE4_CULPI</name>
<accession>A0A8D8GIE4</accession>
<reference evidence="1" key="1">
    <citation type="submission" date="2021-05" db="EMBL/GenBank/DDBJ databases">
        <authorList>
            <person name="Alioto T."/>
            <person name="Alioto T."/>
            <person name="Gomez Garrido J."/>
        </authorList>
    </citation>
    <scope>NUCLEOTIDE SEQUENCE</scope>
</reference>
<protein>
    <submittedName>
        <fullName evidence="1">(northern house mosquito) hypothetical protein</fullName>
    </submittedName>
</protein>
<sequence length="156" mass="16826">MDVGYQQDHLLELVQDEVVDYLRCDSHDLRRLHERRQQLALQASDQPAARLLASAAVPGVAVRVHVLHDVLQVDHVHGRHRGGSPEAGLCPIGSHPIHQHDAVQESRTAGNLQGVHVREPGICPNHLHLLGTALHPVAAAGQASVHHGNSQEASPG</sequence>
<evidence type="ECO:0000313" key="1">
    <source>
        <dbReference type="EMBL" id="CAG6508856.1"/>
    </source>
</evidence>
<proteinExistence type="predicted"/>
<dbReference type="EMBL" id="HBUE01263272">
    <property type="protein sequence ID" value="CAG6560212.1"/>
    <property type="molecule type" value="Transcribed_RNA"/>
</dbReference>
<dbReference type="EMBL" id="HBUE01158148">
    <property type="protein sequence ID" value="CAG6508856.1"/>
    <property type="molecule type" value="Transcribed_RNA"/>
</dbReference>